<keyword evidence="6 13" id="KW-0472">Membrane</keyword>
<keyword evidence="11" id="KW-0413">Isomerase</keyword>
<dbReference type="PROSITE" id="PS50198">
    <property type="entry name" value="PPIC_PPIASE_2"/>
    <property type="match status" value="2"/>
</dbReference>
<dbReference type="PANTHER" id="PTHR47529">
    <property type="entry name" value="PEPTIDYL-PROLYL CIS-TRANS ISOMERASE D"/>
    <property type="match status" value="1"/>
</dbReference>
<dbReference type="InterPro" id="IPR027304">
    <property type="entry name" value="Trigger_fact/SurA_dom_sf"/>
</dbReference>
<dbReference type="GO" id="GO:0003755">
    <property type="term" value="F:peptidyl-prolyl cis-trans isomerase activity"/>
    <property type="evidence" value="ECO:0007669"/>
    <property type="project" value="UniProtKB-KW"/>
</dbReference>
<comment type="subcellular location">
    <subcellularLocation>
        <location evidence="1">Cell inner membrane</location>
        <topology evidence="1">Single-pass type II membrane protein</topology>
        <orientation evidence="1">Periplasmic side</orientation>
    </subcellularLocation>
</comment>
<evidence type="ECO:0000256" key="12">
    <source>
        <dbReference type="SAM" id="MobiDB-lite"/>
    </source>
</evidence>
<comment type="caution">
    <text evidence="15">The sequence shown here is derived from an EMBL/GenBank/DDBJ whole genome shotgun (WGS) entry which is preliminary data.</text>
</comment>
<evidence type="ECO:0000313" key="15">
    <source>
        <dbReference type="EMBL" id="HGB14754.1"/>
    </source>
</evidence>
<dbReference type="Pfam" id="PF13624">
    <property type="entry name" value="SurA_N_3"/>
    <property type="match status" value="1"/>
</dbReference>
<comment type="similarity">
    <text evidence="8">Belongs to the PpiD chaperone family.</text>
</comment>
<dbReference type="AlphaFoldDB" id="A0A7C3WQZ9"/>
<feature type="region of interest" description="Disordered" evidence="12">
    <location>
        <begin position="379"/>
        <end position="403"/>
    </location>
</feature>
<dbReference type="SUPFAM" id="SSF54534">
    <property type="entry name" value="FKBP-like"/>
    <property type="match status" value="2"/>
</dbReference>
<evidence type="ECO:0000256" key="3">
    <source>
        <dbReference type="ARBA" id="ARBA00022519"/>
    </source>
</evidence>
<organism evidence="15">
    <name type="scientific">Desulfobacca acetoxidans</name>
    <dbReference type="NCBI Taxonomy" id="60893"/>
    <lineage>
        <taxon>Bacteria</taxon>
        <taxon>Pseudomonadati</taxon>
        <taxon>Thermodesulfobacteriota</taxon>
        <taxon>Desulfobaccia</taxon>
        <taxon>Desulfobaccales</taxon>
        <taxon>Desulfobaccaceae</taxon>
        <taxon>Desulfobacca</taxon>
    </lineage>
</organism>
<gene>
    <name evidence="15" type="ORF">ENV62_05915</name>
</gene>
<protein>
    <recommendedName>
        <fullName evidence="9">Periplasmic chaperone PpiD</fullName>
    </recommendedName>
    <alternativeName>
        <fullName evidence="10">Periplasmic folding chaperone</fullName>
    </alternativeName>
</protein>
<dbReference type="InterPro" id="IPR000297">
    <property type="entry name" value="PPIase_PpiC"/>
</dbReference>
<accession>A0A7C3WQZ9</accession>
<dbReference type="Pfam" id="PF13145">
    <property type="entry name" value="Rotamase_2"/>
    <property type="match status" value="1"/>
</dbReference>
<evidence type="ECO:0000256" key="9">
    <source>
        <dbReference type="ARBA" id="ARBA00040743"/>
    </source>
</evidence>
<name>A0A7C3WQZ9_9BACT</name>
<dbReference type="Gene3D" id="1.10.4030.10">
    <property type="entry name" value="Porin chaperone SurA, peptide-binding domain"/>
    <property type="match status" value="1"/>
</dbReference>
<dbReference type="SUPFAM" id="SSF109998">
    <property type="entry name" value="Triger factor/SurA peptide-binding domain-like"/>
    <property type="match status" value="1"/>
</dbReference>
<evidence type="ECO:0000256" key="8">
    <source>
        <dbReference type="ARBA" id="ARBA00038408"/>
    </source>
</evidence>
<dbReference type="InterPro" id="IPR052029">
    <property type="entry name" value="PpiD_chaperone"/>
</dbReference>
<keyword evidence="5 13" id="KW-1133">Transmembrane helix</keyword>
<reference evidence="15" key="1">
    <citation type="journal article" date="2020" name="mSystems">
        <title>Genome- and Community-Level Interaction Insights into Carbon Utilization and Element Cycling Functions of Hydrothermarchaeota in Hydrothermal Sediment.</title>
        <authorList>
            <person name="Zhou Z."/>
            <person name="Liu Y."/>
            <person name="Xu W."/>
            <person name="Pan J."/>
            <person name="Luo Z.H."/>
            <person name="Li M."/>
        </authorList>
    </citation>
    <scope>NUCLEOTIDE SEQUENCE [LARGE SCALE GENOMIC DNA]</scope>
    <source>
        <strain evidence="15">SpSt-776</strain>
    </source>
</reference>
<keyword evidence="7" id="KW-0143">Chaperone</keyword>
<evidence type="ECO:0000259" key="14">
    <source>
        <dbReference type="PROSITE" id="PS50198"/>
    </source>
</evidence>
<keyword evidence="4 13" id="KW-0812">Transmembrane</keyword>
<feature type="domain" description="PpiC" evidence="14">
    <location>
        <begin position="376"/>
        <end position="471"/>
    </location>
</feature>
<keyword evidence="2" id="KW-1003">Cell membrane</keyword>
<dbReference type="EMBL" id="DTHB01000043">
    <property type="protein sequence ID" value="HGB14754.1"/>
    <property type="molecule type" value="Genomic_DNA"/>
</dbReference>
<dbReference type="InterPro" id="IPR046357">
    <property type="entry name" value="PPIase_dom_sf"/>
</dbReference>
<feature type="transmembrane region" description="Helical" evidence="13">
    <location>
        <begin position="12"/>
        <end position="31"/>
    </location>
</feature>
<evidence type="ECO:0000256" key="6">
    <source>
        <dbReference type="ARBA" id="ARBA00023136"/>
    </source>
</evidence>
<feature type="domain" description="PpiC" evidence="14">
    <location>
        <begin position="264"/>
        <end position="365"/>
    </location>
</feature>
<keyword evidence="3" id="KW-0997">Cell inner membrane</keyword>
<keyword evidence="11" id="KW-0697">Rotamase</keyword>
<evidence type="ECO:0000256" key="11">
    <source>
        <dbReference type="PROSITE-ProRule" id="PRU00278"/>
    </source>
</evidence>
<proteinExistence type="inferred from homology"/>
<evidence type="ECO:0000256" key="7">
    <source>
        <dbReference type="ARBA" id="ARBA00023186"/>
    </source>
</evidence>
<dbReference type="Pfam" id="PF00639">
    <property type="entry name" value="Rotamase"/>
    <property type="match status" value="1"/>
</dbReference>
<evidence type="ECO:0000256" key="4">
    <source>
        <dbReference type="ARBA" id="ARBA00022692"/>
    </source>
</evidence>
<dbReference type="GO" id="GO:0005886">
    <property type="term" value="C:plasma membrane"/>
    <property type="evidence" value="ECO:0007669"/>
    <property type="project" value="UniProtKB-SubCell"/>
</dbReference>
<sequence>MLKLLRKYSRSWLIAVAIGAIVIVFIFWGIGGFRSPRFQEVASVNGEPIFLNAYLRQYTQMVKELQERAQQELTEEQFKALGLKERALNHLIEQTLILQAARRLGISVSTPELQEHIRNLPYFQEEGRFSHRRYQAILTRARVKASDFETGERQNLLIQKVIRTVTAFAKVSEGELEELFRLAREEVEVNYLVVSPEAWVARQNPAEADLAAYFKEHQSEFRVPDRVRVRYMLFRPQDFSQEVRPTAKEVEEYIREHETEFSRAAVIRVRELFLALPPKATPAERQALQKKAENLLLEAKSGADFAKLVEVHSQEPDSRKRGGDLGDIKRGEKPAAWEKVAFSLAPGEVGLAQTPRGFHIIKLEEVKATERLPDAEARARASQKLVEEKSRERAKEAAQRARGELAPGNFREVARKYRAEVNETPLFALGDQIPGLDSTRTFKQTALALKENEFSRVLDLPAGFAILHCLERQPAHVPELEKIKDKVRLAVSRQQARGQAEKEANALLERLRKGVPLAKVATDAKLPVHSSGFFTRTQGFQKQPLAQALTTAAFLLSPEKPYPPQPIFWKDQYYLLAFKARRQPSPEEFNKEKDRLRQQALEQKKQLLFEAWLSQERQRANIKVFELPS</sequence>
<evidence type="ECO:0000256" key="10">
    <source>
        <dbReference type="ARBA" id="ARBA00042775"/>
    </source>
</evidence>
<feature type="region of interest" description="Disordered" evidence="12">
    <location>
        <begin position="309"/>
        <end position="329"/>
    </location>
</feature>
<dbReference type="Gene3D" id="3.10.50.40">
    <property type="match status" value="2"/>
</dbReference>
<dbReference type="PANTHER" id="PTHR47529:SF1">
    <property type="entry name" value="PERIPLASMIC CHAPERONE PPID"/>
    <property type="match status" value="1"/>
</dbReference>
<evidence type="ECO:0000256" key="13">
    <source>
        <dbReference type="SAM" id="Phobius"/>
    </source>
</evidence>
<evidence type="ECO:0000256" key="1">
    <source>
        <dbReference type="ARBA" id="ARBA00004382"/>
    </source>
</evidence>
<evidence type="ECO:0000256" key="5">
    <source>
        <dbReference type="ARBA" id="ARBA00022989"/>
    </source>
</evidence>
<evidence type="ECO:0000256" key="2">
    <source>
        <dbReference type="ARBA" id="ARBA00022475"/>
    </source>
</evidence>